<feature type="compositionally biased region" description="Polar residues" evidence="9">
    <location>
        <begin position="78"/>
        <end position="94"/>
    </location>
</feature>
<dbReference type="SMART" id="SM00248">
    <property type="entry name" value="ANK"/>
    <property type="match status" value="2"/>
</dbReference>
<dbReference type="EMBL" id="OE841097">
    <property type="protein sequence ID" value="CAD7594112.1"/>
    <property type="molecule type" value="Genomic_DNA"/>
</dbReference>
<dbReference type="CDD" id="cd11807">
    <property type="entry name" value="SH3_ASPP"/>
    <property type="match status" value="1"/>
</dbReference>
<feature type="compositionally biased region" description="Basic and acidic residues" evidence="9">
    <location>
        <begin position="813"/>
        <end position="825"/>
    </location>
</feature>
<evidence type="ECO:0000256" key="2">
    <source>
        <dbReference type="ARBA" id="ARBA00022443"/>
    </source>
</evidence>
<feature type="region of interest" description="Disordered" evidence="9">
    <location>
        <begin position="279"/>
        <end position="306"/>
    </location>
</feature>
<feature type="region of interest" description="Disordered" evidence="9">
    <location>
        <begin position="454"/>
        <end position="491"/>
    </location>
</feature>
<feature type="compositionally biased region" description="Basic residues" evidence="9">
    <location>
        <begin position="846"/>
        <end position="855"/>
    </location>
</feature>
<keyword evidence="3" id="KW-0053">Apoptosis</keyword>
<feature type="region of interest" description="Disordered" evidence="9">
    <location>
        <begin position="745"/>
        <end position="868"/>
    </location>
</feature>
<feature type="compositionally biased region" description="Polar residues" evidence="9">
    <location>
        <begin position="827"/>
        <end position="836"/>
    </location>
</feature>
<dbReference type="AlphaFoldDB" id="A0A7R9JY74"/>
<dbReference type="PROSITE" id="PS50088">
    <property type="entry name" value="ANK_REPEAT"/>
    <property type="match status" value="2"/>
</dbReference>
<feature type="region of interest" description="Disordered" evidence="9">
    <location>
        <begin position="220"/>
        <end position="239"/>
    </location>
</feature>
<evidence type="ECO:0000256" key="6">
    <source>
        <dbReference type="ARBA" id="ARBA00023242"/>
    </source>
</evidence>
<feature type="repeat" description="ANK" evidence="7">
    <location>
        <begin position="940"/>
        <end position="972"/>
    </location>
</feature>
<dbReference type="SUPFAM" id="SSF50044">
    <property type="entry name" value="SH3-domain"/>
    <property type="match status" value="1"/>
</dbReference>
<feature type="region of interest" description="Disordered" evidence="9">
    <location>
        <begin position="40"/>
        <end position="62"/>
    </location>
</feature>
<keyword evidence="5 7" id="KW-0040">ANK repeat</keyword>
<dbReference type="SUPFAM" id="SSF48403">
    <property type="entry name" value="Ankyrin repeat"/>
    <property type="match status" value="1"/>
</dbReference>
<feature type="region of interest" description="Disordered" evidence="9">
    <location>
        <begin position="78"/>
        <end position="98"/>
    </location>
</feature>
<dbReference type="PANTHER" id="PTHR24131">
    <property type="entry name" value="APOPTOSIS-STIMULATING OF P53 PROTEIN"/>
    <property type="match status" value="1"/>
</dbReference>
<evidence type="ECO:0000256" key="3">
    <source>
        <dbReference type="ARBA" id="ARBA00022703"/>
    </source>
</evidence>
<feature type="compositionally biased region" description="Low complexity" evidence="9">
    <location>
        <begin position="155"/>
        <end position="167"/>
    </location>
</feature>
<evidence type="ECO:0000256" key="7">
    <source>
        <dbReference type="PROSITE-ProRule" id="PRU00023"/>
    </source>
</evidence>
<dbReference type="GO" id="GO:0042981">
    <property type="term" value="P:regulation of apoptotic process"/>
    <property type="evidence" value="ECO:0007669"/>
    <property type="project" value="InterPro"/>
</dbReference>
<dbReference type="Gene3D" id="1.25.40.20">
    <property type="entry name" value="Ankyrin repeat-containing domain"/>
    <property type="match status" value="1"/>
</dbReference>
<dbReference type="GO" id="GO:0005634">
    <property type="term" value="C:nucleus"/>
    <property type="evidence" value="ECO:0007669"/>
    <property type="project" value="UniProtKB-SubCell"/>
</dbReference>
<dbReference type="InterPro" id="IPR001452">
    <property type="entry name" value="SH3_domain"/>
</dbReference>
<dbReference type="PROSITE" id="PS50002">
    <property type="entry name" value="SH3"/>
    <property type="match status" value="1"/>
</dbReference>
<evidence type="ECO:0000256" key="5">
    <source>
        <dbReference type="ARBA" id="ARBA00023043"/>
    </source>
</evidence>
<dbReference type="SMART" id="SM00326">
    <property type="entry name" value="SH3"/>
    <property type="match status" value="1"/>
</dbReference>
<keyword evidence="4" id="KW-0677">Repeat</keyword>
<evidence type="ECO:0000313" key="11">
    <source>
        <dbReference type="EMBL" id="CAD7594112.1"/>
    </source>
</evidence>
<evidence type="ECO:0000256" key="9">
    <source>
        <dbReference type="SAM" id="MobiDB-lite"/>
    </source>
</evidence>
<keyword evidence="6" id="KW-0539">Nucleus</keyword>
<feature type="region of interest" description="Disordered" evidence="9">
    <location>
        <begin position="534"/>
        <end position="560"/>
    </location>
</feature>
<dbReference type="Pfam" id="PF12796">
    <property type="entry name" value="Ank_2"/>
    <property type="match status" value="1"/>
</dbReference>
<reference evidence="11" key="1">
    <citation type="submission" date="2020-11" db="EMBL/GenBank/DDBJ databases">
        <authorList>
            <person name="Tran Van P."/>
        </authorList>
    </citation>
    <scope>NUCLEOTIDE SEQUENCE</scope>
</reference>
<name>A0A7R9JY74_TIMGE</name>
<feature type="compositionally biased region" description="Basic and acidic residues" evidence="9">
    <location>
        <begin position="279"/>
        <end position="294"/>
    </location>
</feature>
<feature type="compositionally biased region" description="Low complexity" evidence="9">
    <location>
        <begin position="745"/>
        <end position="785"/>
    </location>
</feature>
<comment type="subcellular location">
    <subcellularLocation>
        <location evidence="1">Nucleus</location>
    </subcellularLocation>
</comment>
<dbReference type="PANTHER" id="PTHR24131:SF10">
    <property type="entry name" value="ANKYRIN-REPEAT, SH3-DOMAIN, AND PROLINE-RICH-REGION CONTAINING PROTEIN, ISOFORM B"/>
    <property type="match status" value="1"/>
</dbReference>
<feature type="compositionally biased region" description="Polar residues" evidence="9">
    <location>
        <begin position="222"/>
        <end position="235"/>
    </location>
</feature>
<protein>
    <recommendedName>
        <fullName evidence="10">SH3 domain-containing protein</fullName>
    </recommendedName>
</protein>
<evidence type="ECO:0000259" key="10">
    <source>
        <dbReference type="PROSITE" id="PS50002"/>
    </source>
</evidence>
<evidence type="ECO:0000256" key="4">
    <source>
        <dbReference type="ARBA" id="ARBA00022737"/>
    </source>
</evidence>
<dbReference type="PROSITE" id="PS50297">
    <property type="entry name" value="ANK_REP_REGION"/>
    <property type="match status" value="2"/>
</dbReference>
<sequence>MQTAEPTASDLDSIRALFNEKEKELSVAVAKVEELTQQLEELRRGRGGTREQQPPHQSPAALELDKLRRELMYRNKLNEQQNARLSQQREVLSQRQEEMSNIDKRISELQDRLHRKRLLNTQLTNQINATSLKSSVAASGQQPPLRSAASATTIQQQQHPAYSHQQPTKSGKLLRPMTTGNIAAIEPYHHVPVSDCEKHRHHLQDDKMILSQDDFHTKLIGSGNNAGTHNGNLSNKSKDKDEQFLPEFAGSKSDPKYQTLPYNTKFTVNFVSTAGTKVGADKQDLDGDTRRNSDAFETTKNNNNNLNTINNNNHLNYPSQQQQQQQQQQHLMTVHSIPLPTLTEVSKGLATPLSQHHGEQSAYQQQLVSKTHGMGHLGPRGIQKEWIGTSNLVTETLPCPQKCERSHRGRSAIWNPDHTIDMLQQRDVAASIPGPDSSGFFLWGMPFGSTHSTYIQPGLTRGQPVGGSSSSTSSTSSLATNSSSGSSAGHQVAVTPTITVHATNTTRTVRPLGYGVVLPPTPLTLANQKPVSSVAPTTVQHQKPSPIYQTSSTKIHPVQPHILSSTPQGILKDLRGELSPPQSSSTPMNTPESYTSQESRVGKPALPPKPAVPVKPTPPPRQTQHGSEENRLGHSYPDPYSHHLSKPGSHQQVPFSGPSIHGSEPEDPPPLPASEPPDEATLGSQRRTGGVGGNCDPGPIIKARPLTIKKQPASEQPRLKTGTGGAPSNVHVSINRRIEMPPAFFFPESEAPPADLVSSSEQSTFSSTQSGSSQTSVETSSSVSSDEVDRAAHDPTNEELENNNVRTPALGEECNRTDKGEEDKPQILNNINSNQEHSGDTGVQHVVRRGTKKGNLKAGGGKEPGMGSRRVSFDPLALLLDASLEGELELVRKTAGQVANPSAANDEGITALHNAICAGHLDIVMFLVEFGCDVNAQDSDGWTPLHCAASCNNLSMVRFLVEHGACIFATTLSDHETAAEKCEEDEEGFDGCSEYLYSVQEKLGILNGGVVYAVYSYENHNSDELSFKEGEKLVVLRKGDECEREWWWSRLDDREGYIPRNLLGEKTQEQGECGWNEIYKKCMNGVINEWVLKKFGLKGNPKGLGSLYLEVVYLHLHGGSVENNFGKTTLSMPDRDLNLDLPVISSLVYCESSSLDYAAIEVGWNKI</sequence>
<feature type="repeat" description="ANK" evidence="7">
    <location>
        <begin position="907"/>
        <end position="939"/>
    </location>
</feature>
<feature type="compositionally biased region" description="Pro residues" evidence="9">
    <location>
        <begin position="605"/>
        <end position="621"/>
    </location>
</feature>
<feature type="compositionally biased region" description="Polar residues" evidence="9">
    <location>
        <begin position="134"/>
        <end position="154"/>
    </location>
</feature>
<dbReference type="InterPro" id="IPR036028">
    <property type="entry name" value="SH3-like_dom_sf"/>
</dbReference>
<dbReference type="InterPro" id="IPR047163">
    <property type="entry name" value="ASPP1/2"/>
</dbReference>
<evidence type="ECO:0000256" key="8">
    <source>
        <dbReference type="PROSITE-ProRule" id="PRU00192"/>
    </source>
</evidence>
<feature type="compositionally biased region" description="Low complexity" evidence="9">
    <location>
        <begin position="466"/>
        <end position="487"/>
    </location>
</feature>
<evidence type="ECO:0000256" key="1">
    <source>
        <dbReference type="ARBA" id="ARBA00004123"/>
    </source>
</evidence>
<dbReference type="InterPro" id="IPR036770">
    <property type="entry name" value="Ankyrin_rpt-contain_sf"/>
</dbReference>
<organism evidence="11">
    <name type="scientific">Timema genevievae</name>
    <name type="common">Walking stick</name>
    <dbReference type="NCBI Taxonomy" id="629358"/>
    <lineage>
        <taxon>Eukaryota</taxon>
        <taxon>Metazoa</taxon>
        <taxon>Ecdysozoa</taxon>
        <taxon>Arthropoda</taxon>
        <taxon>Hexapoda</taxon>
        <taxon>Insecta</taxon>
        <taxon>Pterygota</taxon>
        <taxon>Neoptera</taxon>
        <taxon>Polyneoptera</taxon>
        <taxon>Phasmatodea</taxon>
        <taxon>Timematodea</taxon>
        <taxon>Timematoidea</taxon>
        <taxon>Timematidae</taxon>
        <taxon>Timema</taxon>
    </lineage>
</organism>
<dbReference type="Pfam" id="PF00018">
    <property type="entry name" value="SH3_1"/>
    <property type="match status" value="1"/>
</dbReference>
<keyword evidence="2 8" id="KW-0728">SH3 domain</keyword>
<feature type="domain" description="SH3" evidence="10">
    <location>
        <begin position="1006"/>
        <end position="1068"/>
    </location>
</feature>
<dbReference type="FunFam" id="1.25.40.20:FF:000008">
    <property type="entry name" value="Apoptosis-stimulating of p53 protein 2 isoform 1"/>
    <property type="match status" value="1"/>
</dbReference>
<feature type="compositionally biased region" description="Polar residues" evidence="9">
    <location>
        <begin position="580"/>
        <end position="599"/>
    </location>
</feature>
<feature type="compositionally biased region" description="Basic and acidic residues" evidence="9">
    <location>
        <begin position="787"/>
        <end position="796"/>
    </location>
</feature>
<feature type="compositionally biased region" description="Polar residues" evidence="9">
    <location>
        <begin position="534"/>
        <end position="554"/>
    </location>
</feature>
<dbReference type="InterPro" id="IPR002110">
    <property type="entry name" value="Ankyrin_rpt"/>
</dbReference>
<feature type="region of interest" description="Disordered" evidence="9">
    <location>
        <begin position="572"/>
        <end position="730"/>
    </location>
</feature>
<proteinExistence type="predicted"/>
<dbReference type="GO" id="GO:0006915">
    <property type="term" value="P:apoptotic process"/>
    <property type="evidence" value="ECO:0007669"/>
    <property type="project" value="UniProtKB-KW"/>
</dbReference>
<feature type="region of interest" description="Disordered" evidence="9">
    <location>
        <begin position="134"/>
        <end position="170"/>
    </location>
</feature>
<dbReference type="GO" id="GO:0002039">
    <property type="term" value="F:p53 binding"/>
    <property type="evidence" value="ECO:0007669"/>
    <property type="project" value="InterPro"/>
</dbReference>
<accession>A0A7R9JY74</accession>
<gene>
    <name evidence="11" type="ORF">TGEB3V08_LOCUS5571</name>
</gene>